<evidence type="ECO:0000313" key="2">
    <source>
        <dbReference type="Proteomes" id="UP001497512"/>
    </source>
</evidence>
<evidence type="ECO:0000313" key="1">
    <source>
        <dbReference type="EMBL" id="CAK9223549.1"/>
    </source>
</evidence>
<protein>
    <submittedName>
        <fullName evidence="1">Uncharacterized protein</fullName>
    </submittedName>
</protein>
<dbReference type="EMBL" id="OZ019896">
    <property type="protein sequence ID" value="CAK9223549.1"/>
    <property type="molecule type" value="Genomic_DNA"/>
</dbReference>
<reference evidence="1" key="1">
    <citation type="submission" date="2024-02" db="EMBL/GenBank/DDBJ databases">
        <authorList>
            <consortium name="ELIXIR-Norway"/>
            <consortium name="Elixir Norway"/>
        </authorList>
    </citation>
    <scope>NUCLEOTIDE SEQUENCE</scope>
</reference>
<dbReference type="Proteomes" id="UP001497512">
    <property type="component" value="Chromosome 4"/>
</dbReference>
<organism evidence="1 2">
    <name type="scientific">Sphagnum troendelagicum</name>
    <dbReference type="NCBI Taxonomy" id="128251"/>
    <lineage>
        <taxon>Eukaryota</taxon>
        <taxon>Viridiplantae</taxon>
        <taxon>Streptophyta</taxon>
        <taxon>Embryophyta</taxon>
        <taxon>Bryophyta</taxon>
        <taxon>Sphagnophytina</taxon>
        <taxon>Sphagnopsida</taxon>
        <taxon>Sphagnales</taxon>
        <taxon>Sphagnaceae</taxon>
        <taxon>Sphagnum</taxon>
    </lineage>
</organism>
<accession>A0ABP0ULY8</accession>
<gene>
    <name evidence="1" type="ORF">CSSPTR1EN2_LOCUS16887</name>
</gene>
<sequence>MGRTRSGMSSSWFETAPPQIITVERSSQKQRTLDTILEKVAAMGLWLETAPPQIITVERCSPRPASTLDTIAEESMTLAAGQFASEAAAAADVLRPINLNWEKSTTAANSRLTPGYVTCN</sequence>
<dbReference type="PANTHER" id="PTHR36063:SF1">
    <property type="entry name" value="ARABIDOPSIS THALIANA GENOMIC DNA, CHROMOSOME 5, P1 CLONE:MOK16"/>
    <property type="match status" value="1"/>
</dbReference>
<name>A0ABP0ULY8_9BRYO</name>
<keyword evidence="2" id="KW-1185">Reference proteome</keyword>
<dbReference type="PANTHER" id="PTHR36063">
    <property type="entry name" value="ARABIDOPSIS THALIANA GENOMIC DNA, CHROMOSOME 5, P1 CLONE:MOK16"/>
    <property type="match status" value="1"/>
</dbReference>
<proteinExistence type="predicted"/>